<dbReference type="InterPro" id="IPR016158">
    <property type="entry name" value="Cullin_homology"/>
</dbReference>
<dbReference type="AlphaFoldDB" id="Q4Q9W5"/>
<dbReference type="InParanoid" id="Q4Q9W5"/>
<protein>
    <recommendedName>
        <fullName evidence="6">Cullin family profile domain-containing protein</fullName>
    </recommendedName>
</protein>
<accession>Q4Q9W5</accession>
<evidence type="ECO:0000313" key="8">
    <source>
        <dbReference type="Proteomes" id="UP000000542"/>
    </source>
</evidence>
<dbReference type="InterPro" id="IPR019559">
    <property type="entry name" value="Cullin_neddylation_domain"/>
</dbReference>
<dbReference type="Proteomes" id="UP000000542">
    <property type="component" value="Chromosome 25"/>
</dbReference>
<feature type="domain" description="Cullin family profile" evidence="6">
    <location>
        <begin position="752"/>
        <end position="976"/>
    </location>
</feature>
<dbReference type="GO" id="GO:0036064">
    <property type="term" value="C:ciliary basal body"/>
    <property type="evidence" value="ECO:0000266"/>
    <property type="project" value="GeneDB"/>
</dbReference>
<evidence type="ECO:0000256" key="4">
    <source>
        <dbReference type="SAM" id="MobiDB-lite"/>
    </source>
</evidence>
<dbReference type="Gene3D" id="1.20.1310.10">
    <property type="entry name" value="Cullin Repeats"/>
    <property type="match status" value="1"/>
</dbReference>
<dbReference type="OMA" id="RDICGLS"/>
<dbReference type="GO" id="GO:0006511">
    <property type="term" value="P:ubiquitin-dependent protein catabolic process"/>
    <property type="evidence" value="ECO:0007669"/>
    <property type="project" value="InterPro"/>
</dbReference>
<dbReference type="InterPro" id="IPR036317">
    <property type="entry name" value="Cullin_homology_sf"/>
</dbReference>
<evidence type="ECO:0000256" key="2">
    <source>
        <dbReference type="PROSITE-ProRule" id="PRU00330"/>
    </source>
</evidence>
<dbReference type="Gene3D" id="1.10.10.10">
    <property type="entry name" value="Winged helix-like DNA-binding domain superfamily/Winged helix DNA-binding domain"/>
    <property type="match status" value="1"/>
</dbReference>
<reference evidence="7 8" key="1">
    <citation type="journal article" date="2005" name="Science">
        <title>The genome of the kinetoplastid parasite, Leishmania major.</title>
        <authorList>
            <person name="Ivens A.C."/>
            <person name="Peacock C.S."/>
            <person name="Worthey E.A."/>
            <person name="Murphy L."/>
            <person name="Aggarwal G."/>
            <person name="Berriman M."/>
            <person name="Sisk E."/>
            <person name="Rajandream M.A."/>
            <person name="Adlem E."/>
            <person name="Aert R."/>
            <person name="Anupama A."/>
            <person name="Apostolou Z."/>
            <person name="Attipoe P."/>
            <person name="Bason N."/>
            <person name="Bauser C."/>
            <person name="Beck A."/>
            <person name="Beverley S.M."/>
            <person name="Bianchettin G."/>
            <person name="Borzym K."/>
            <person name="Bothe G."/>
            <person name="Bruschi C.V."/>
            <person name="Collins M."/>
            <person name="Cadag E."/>
            <person name="Ciarloni L."/>
            <person name="Clayton C."/>
            <person name="Coulson R.M."/>
            <person name="Cronin A."/>
            <person name="Cruz A.K."/>
            <person name="Davies R.M."/>
            <person name="De Gaudenzi J."/>
            <person name="Dobson D.E."/>
            <person name="Duesterhoeft A."/>
            <person name="Fazelina G."/>
            <person name="Fosker N."/>
            <person name="Frasch A.C."/>
            <person name="Fraser A."/>
            <person name="Fuchs M."/>
            <person name="Gabel C."/>
            <person name="Goble A."/>
            <person name="Goffeau A."/>
            <person name="Harris D."/>
            <person name="Hertz-Fowler C."/>
            <person name="Hilbert H."/>
            <person name="Horn D."/>
            <person name="Huang Y."/>
            <person name="Klages S."/>
            <person name="Knights A."/>
            <person name="Kube M."/>
            <person name="Larke N."/>
            <person name="Litvin L."/>
            <person name="Lord A."/>
            <person name="Louie T."/>
            <person name="Marra M."/>
            <person name="Masuy D."/>
            <person name="Matthews K."/>
            <person name="Michaeli S."/>
            <person name="Mottram J.C."/>
            <person name="Muller-Auer S."/>
            <person name="Munden H."/>
            <person name="Nelson S."/>
            <person name="Norbertczak H."/>
            <person name="Oliver K."/>
            <person name="O'neil S."/>
            <person name="Pentony M."/>
            <person name="Pohl T.M."/>
            <person name="Price C."/>
            <person name="Purnelle B."/>
            <person name="Quail M.A."/>
            <person name="Rabbinowitsch E."/>
            <person name="Reinhardt R."/>
            <person name="Rieger M."/>
            <person name="Rinta J."/>
            <person name="Robben J."/>
            <person name="Robertson L."/>
            <person name="Ruiz J.C."/>
            <person name="Rutter S."/>
            <person name="Saunders D."/>
            <person name="Schafer M."/>
            <person name="Schein J."/>
            <person name="Schwartz D.C."/>
            <person name="Seeger K."/>
            <person name="Seyler A."/>
            <person name="Sharp S."/>
            <person name="Shin H."/>
            <person name="Sivam D."/>
            <person name="Squares R."/>
            <person name="Squares S."/>
            <person name="Tosato V."/>
            <person name="Vogt C."/>
            <person name="Volckaert G."/>
            <person name="Wambutt R."/>
            <person name="Warren T."/>
            <person name="Wedler H."/>
            <person name="Woodward J."/>
            <person name="Zhou S."/>
            <person name="Zimmermann W."/>
            <person name="Smith D.F."/>
            <person name="Blackwell J.M."/>
            <person name="Stuart K.D."/>
            <person name="Barrell B."/>
            <person name="Myler P.J."/>
        </authorList>
    </citation>
    <scope>NUCLEOTIDE SEQUENCE [LARGE SCALE GENOMIC DNA]</scope>
    <source>
        <strain evidence="8">MHOM/IL/81/Friedlin</strain>
    </source>
</reference>
<dbReference type="eggNOG" id="KOG2167">
    <property type="taxonomic scope" value="Eukaryota"/>
</dbReference>
<dbReference type="GeneID" id="5652539"/>
<feature type="chain" id="PRO_5004242050" description="Cullin family profile domain-containing protein" evidence="5">
    <location>
        <begin position="21"/>
        <end position="1171"/>
    </location>
</feature>
<name>Q4Q9W5_LEIMA</name>
<gene>
    <name evidence="7" type="ORF">LMJF_25_1280</name>
</gene>
<dbReference type="VEuPathDB" id="TriTrypDB:LMJSD75_250019500"/>
<feature type="region of interest" description="Disordered" evidence="4">
    <location>
        <begin position="652"/>
        <end position="728"/>
    </location>
</feature>
<dbReference type="KEGG" id="lma:LMJF_25_1280"/>
<evidence type="ECO:0000313" key="7">
    <source>
        <dbReference type="EMBL" id="CAJ05213.1"/>
    </source>
</evidence>
<dbReference type="SMART" id="SM00884">
    <property type="entry name" value="Cullin_Nedd8"/>
    <property type="match status" value="1"/>
</dbReference>
<comment type="similarity">
    <text evidence="1 2 3">Belongs to the cullin family.</text>
</comment>
<dbReference type="PANTHER" id="PTHR11932">
    <property type="entry name" value="CULLIN"/>
    <property type="match status" value="1"/>
</dbReference>
<dbReference type="RefSeq" id="XP_001683883.1">
    <property type="nucleotide sequence ID" value="XM_001683831.1"/>
</dbReference>
<dbReference type="SUPFAM" id="SSF46785">
    <property type="entry name" value="Winged helix' DNA-binding domain"/>
    <property type="match status" value="1"/>
</dbReference>
<dbReference type="GO" id="GO:0031625">
    <property type="term" value="F:ubiquitin protein ligase binding"/>
    <property type="evidence" value="ECO:0000318"/>
    <property type="project" value="GO_Central"/>
</dbReference>
<dbReference type="SUPFAM" id="SSF75632">
    <property type="entry name" value="Cullin homology domain"/>
    <property type="match status" value="1"/>
</dbReference>
<evidence type="ECO:0000256" key="3">
    <source>
        <dbReference type="RuleBase" id="RU003829"/>
    </source>
</evidence>
<feature type="compositionally biased region" description="Acidic residues" evidence="4">
    <location>
        <begin position="668"/>
        <end position="678"/>
    </location>
</feature>
<dbReference type="Gene3D" id="3.30.230.130">
    <property type="entry name" value="Cullin, Chain C, Domain 2"/>
    <property type="match status" value="1"/>
</dbReference>
<dbReference type="HOGENOM" id="CLU_274114_0_0_1"/>
<dbReference type="InterPro" id="IPR016159">
    <property type="entry name" value="Cullin_repeat-like_dom_sf"/>
</dbReference>
<proteinExistence type="inferred from homology"/>
<dbReference type="InterPro" id="IPR045093">
    <property type="entry name" value="Cullin"/>
</dbReference>
<feature type="signal peptide" evidence="5">
    <location>
        <begin position="1"/>
        <end position="20"/>
    </location>
</feature>
<dbReference type="PROSITE" id="PS50069">
    <property type="entry name" value="CULLIN_2"/>
    <property type="match status" value="1"/>
</dbReference>
<dbReference type="GO" id="GO:0005730">
    <property type="term" value="C:nucleolus"/>
    <property type="evidence" value="ECO:0000266"/>
    <property type="project" value="GeneDB"/>
</dbReference>
<keyword evidence="8" id="KW-1185">Reference proteome</keyword>
<dbReference type="SUPFAM" id="SSF74788">
    <property type="entry name" value="Cullin repeat-like"/>
    <property type="match status" value="1"/>
</dbReference>
<dbReference type="VEuPathDB" id="TriTrypDB:LMJFC_250020500"/>
<feature type="region of interest" description="Disordered" evidence="4">
    <location>
        <begin position="1003"/>
        <end position="1044"/>
    </location>
</feature>
<dbReference type="InterPro" id="IPR059120">
    <property type="entry name" value="Cullin-like_AB"/>
</dbReference>
<evidence type="ECO:0000259" key="6">
    <source>
        <dbReference type="PROSITE" id="PS50069"/>
    </source>
</evidence>
<dbReference type="GO" id="GO:0016567">
    <property type="term" value="P:protein ubiquitination"/>
    <property type="evidence" value="ECO:0000318"/>
    <property type="project" value="GO_Central"/>
</dbReference>
<dbReference type="STRING" id="5664.Q4Q9W5"/>
<dbReference type="InterPro" id="IPR001373">
    <property type="entry name" value="Cullin_N"/>
</dbReference>
<dbReference type="InterPro" id="IPR036388">
    <property type="entry name" value="WH-like_DNA-bd_sf"/>
</dbReference>
<dbReference type="VEuPathDB" id="TriTrypDB:LMJLV39_250019700"/>
<dbReference type="VEuPathDB" id="TriTrypDB:LmjF.25.1280"/>
<dbReference type="SMART" id="SM00182">
    <property type="entry name" value="CULLIN"/>
    <property type="match status" value="1"/>
</dbReference>
<evidence type="ECO:0000256" key="5">
    <source>
        <dbReference type="SAM" id="SignalP"/>
    </source>
</evidence>
<dbReference type="GO" id="GO:0031461">
    <property type="term" value="C:cullin-RING ubiquitin ligase complex"/>
    <property type="evidence" value="ECO:0000318"/>
    <property type="project" value="GO_Central"/>
</dbReference>
<organism evidence="7 8">
    <name type="scientific">Leishmania major</name>
    <dbReference type="NCBI Taxonomy" id="5664"/>
    <lineage>
        <taxon>Eukaryota</taxon>
        <taxon>Discoba</taxon>
        <taxon>Euglenozoa</taxon>
        <taxon>Kinetoplastea</taxon>
        <taxon>Metakinetoplastina</taxon>
        <taxon>Trypanosomatida</taxon>
        <taxon>Trypanosomatidae</taxon>
        <taxon>Leishmaniinae</taxon>
        <taxon>Leishmania</taxon>
    </lineage>
</organism>
<reference evidence="7 8" key="2">
    <citation type="journal article" date="2011" name="Genome Res.">
        <title>Chromosome and gene copy number variation allow major structural change between species and strains of Leishmania.</title>
        <authorList>
            <person name="Rogers M.B."/>
            <person name="Hilley J.D."/>
            <person name="Dickens N.J."/>
            <person name="Wilkes J."/>
            <person name="Bates P.A."/>
            <person name="Depledge D.P."/>
            <person name="Harris D."/>
            <person name="Her Y."/>
            <person name="Herzyk P."/>
            <person name="Imamura H."/>
            <person name="Otto T.D."/>
            <person name="Sanders M."/>
            <person name="Seeger K."/>
            <person name="Dujardin J.C."/>
            <person name="Berriman M."/>
            <person name="Smith D.F."/>
            <person name="Hertz-Fowler C."/>
            <person name="Mottram J.C."/>
        </authorList>
    </citation>
    <scope>NUCLEOTIDE SEQUENCE [LARGE SCALE GENOMIC DNA]</scope>
    <source>
        <strain evidence="8">MHOM/IL/81/Friedlin</strain>
    </source>
</reference>
<dbReference type="EMBL" id="FR796421">
    <property type="protein sequence ID" value="CAJ05213.1"/>
    <property type="molecule type" value="Genomic_DNA"/>
</dbReference>
<dbReference type="Pfam" id="PF00888">
    <property type="entry name" value="Cullin"/>
    <property type="match status" value="1"/>
</dbReference>
<keyword evidence="5" id="KW-0732">Signal</keyword>
<dbReference type="Pfam" id="PF26557">
    <property type="entry name" value="Cullin_AB"/>
    <property type="match status" value="1"/>
</dbReference>
<dbReference type="InterPro" id="IPR036390">
    <property type="entry name" value="WH_DNA-bd_sf"/>
</dbReference>
<sequence length="1171" mass="127228">MRCVCARLALLRISCLPSWTSPALMWLYRMSACVHVRVSLSVYPSPPPLPFRGISLRLPSFRFSLPLCVSGHVRRSEHLDTRSRAHVWWASPRTSGSRLRSSAALAALYPLTGIKMTMFPRPPLPSFQVTLLPELPPGKAHSASSPPSLSCSSRASVQMHDEAAAKAMLHAVLDMAYDCTTPQRRFCSYSPEAVLRSVRALVDSDLCAPLVEALQAATRAYAQRCVEVLLGQQQQLPPGAGTPQGMANGDTESDEEATALSANATLGVVQILAQLVTYWERLQQGLAELSSVWVYADQWCAMQVGSAMPRSLIAAATQEVREVFSGYPELCDTALAGYVAVLKAELTADTAALLSASRSARMSYAAALPDKRAAASPAGSEQPVASTPPLPRPDATPLAALACPPSLASLDKPLRQRLLRLFTQLTLATQQYTTRVEPTVVRVVQGHYEEVAHRLWAENVSARVFFRFCDGVLRHLGPMSASLLHPGTSLMLEEAIQGSLISRVGSEVLKRDFVALMEWQDYRSLRLAWRLLSVSARVRSSPLVADLFHEYLMDCGQRIMEELVPSSTKGTPAAALVPPCERPFLAVRHLLGLLEQGSRTVAKCFAECERDFKVALHEDLQTILEAYPQAFSEQLAAYQDAIMREVEVGHVPVGSSKPTAPVALEKNGDDDNDDEEDVLSSPLRRPRPEGTLPSSRPPVAAPSPGFTRAEEDEGVSSGREESAEVEDAAEGDAVMGAAALHHAAPLPTEVREATSVLRRIAHIYSYHPKKDLFEAAYWRDFARRCLHAHRKLNSAPENTFIGFLRDICGLSFTSKFEGMLTDLTSSTELTTQYNTWVQEQEQQQQQQPSGEAGVDTAAVGRLVSEAKGLDAHLFILTQSYWPECPSMPGNFYVPPALRAVTQLVEKFYTGRFPNRHLSWQHPLSHATLLVRLTPQSSVLTLTGTYTQCVLLMQLDALYDRGVTTITAKALCDAVGMDMTNTELLWSLQGLCHPRFRLVLRAEAASSPPSGGGAQRKSAELDNEDDESAARVEESAASCTSPQSVSPGAAAGASAGCTLAATDLLQLNLSFTSATSKVRIPFQTRMRTTASAGLDGPSRGGRTADNGGHLVEVAIVSCLKSQRTMTRTDLASAVAARVPFPVTTTVLKKAIDKLIERGFMIRGKGSTYVYSA</sequence>
<evidence type="ECO:0000256" key="1">
    <source>
        <dbReference type="ARBA" id="ARBA00006019"/>
    </source>
</evidence>